<organism evidence="2">
    <name type="scientific">Rhizophora mucronata</name>
    <name type="common">Asiatic mangrove</name>
    <dbReference type="NCBI Taxonomy" id="61149"/>
    <lineage>
        <taxon>Eukaryota</taxon>
        <taxon>Viridiplantae</taxon>
        <taxon>Streptophyta</taxon>
        <taxon>Embryophyta</taxon>
        <taxon>Tracheophyta</taxon>
        <taxon>Spermatophyta</taxon>
        <taxon>Magnoliopsida</taxon>
        <taxon>eudicotyledons</taxon>
        <taxon>Gunneridae</taxon>
        <taxon>Pentapetalae</taxon>
        <taxon>rosids</taxon>
        <taxon>fabids</taxon>
        <taxon>Malpighiales</taxon>
        <taxon>Rhizophoraceae</taxon>
        <taxon>Rhizophora</taxon>
    </lineage>
</organism>
<dbReference type="EMBL" id="GGEC01073469">
    <property type="protein sequence ID" value="MBX53953.1"/>
    <property type="molecule type" value="Transcribed_RNA"/>
</dbReference>
<evidence type="ECO:0000313" key="2">
    <source>
        <dbReference type="EMBL" id="MBX53953.1"/>
    </source>
</evidence>
<reference evidence="2" key="1">
    <citation type="submission" date="2018-02" db="EMBL/GenBank/DDBJ databases">
        <title>Rhizophora mucronata_Transcriptome.</title>
        <authorList>
            <person name="Meera S.P."/>
            <person name="Sreeshan A."/>
            <person name="Augustine A."/>
        </authorList>
    </citation>
    <scope>NUCLEOTIDE SEQUENCE</scope>
    <source>
        <tissue evidence="2">Leaf</tissue>
    </source>
</reference>
<evidence type="ECO:0000256" key="1">
    <source>
        <dbReference type="SAM" id="MobiDB-lite"/>
    </source>
</evidence>
<protein>
    <submittedName>
        <fullName evidence="2">Uncharacterized protein</fullName>
    </submittedName>
</protein>
<accession>A0A2P2PGT4</accession>
<name>A0A2P2PGT4_RHIMU</name>
<sequence>MTFKMQITEHGDLGEVKPFRFQALWHLRLTSPQINKKKRKQKGQKGDQLIS</sequence>
<proteinExistence type="predicted"/>
<feature type="region of interest" description="Disordered" evidence="1">
    <location>
        <begin position="32"/>
        <end position="51"/>
    </location>
</feature>
<dbReference type="AlphaFoldDB" id="A0A2P2PGT4"/>